<sequence length="80" mass="8867">MTFLPRQHTKIVMRPRGGLNVAEITRYEVNCAILAAARVSTKEGIHDIICPNIQPNIIVVSTPSRQPLGCQNSQHQISAY</sequence>
<dbReference type="EMBL" id="JABSTR010000009">
    <property type="protein sequence ID" value="KAH9378842.1"/>
    <property type="molecule type" value="Genomic_DNA"/>
</dbReference>
<evidence type="ECO:0000313" key="2">
    <source>
        <dbReference type="Proteomes" id="UP000821853"/>
    </source>
</evidence>
<organism evidence="1 2">
    <name type="scientific">Haemaphysalis longicornis</name>
    <name type="common">Bush tick</name>
    <dbReference type="NCBI Taxonomy" id="44386"/>
    <lineage>
        <taxon>Eukaryota</taxon>
        <taxon>Metazoa</taxon>
        <taxon>Ecdysozoa</taxon>
        <taxon>Arthropoda</taxon>
        <taxon>Chelicerata</taxon>
        <taxon>Arachnida</taxon>
        <taxon>Acari</taxon>
        <taxon>Parasitiformes</taxon>
        <taxon>Ixodida</taxon>
        <taxon>Ixodoidea</taxon>
        <taxon>Ixodidae</taxon>
        <taxon>Haemaphysalinae</taxon>
        <taxon>Haemaphysalis</taxon>
    </lineage>
</organism>
<dbReference type="AlphaFoldDB" id="A0A9J6GTP6"/>
<proteinExistence type="predicted"/>
<dbReference type="VEuPathDB" id="VectorBase:HLOH_049810"/>
<accession>A0A9J6GTP6</accession>
<name>A0A9J6GTP6_HAELO</name>
<dbReference type="Proteomes" id="UP000821853">
    <property type="component" value="Unassembled WGS sequence"/>
</dbReference>
<evidence type="ECO:0000313" key="1">
    <source>
        <dbReference type="EMBL" id="KAH9378842.1"/>
    </source>
</evidence>
<reference evidence="1 2" key="1">
    <citation type="journal article" date="2020" name="Cell">
        <title>Large-Scale Comparative Analyses of Tick Genomes Elucidate Their Genetic Diversity and Vector Capacities.</title>
        <authorList>
            <consortium name="Tick Genome and Microbiome Consortium (TIGMIC)"/>
            <person name="Jia N."/>
            <person name="Wang J."/>
            <person name="Shi W."/>
            <person name="Du L."/>
            <person name="Sun Y."/>
            <person name="Zhan W."/>
            <person name="Jiang J.F."/>
            <person name="Wang Q."/>
            <person name="Zhang B."/>
            <person name="Ji P."/>
            <person name="Bell-Sakyi L."/>
            <person name="Cui X.M."/>
            <person name="Yuan T.T."/>
            <person name="Jiang B.G."/>
            <person name="Yang W.F."/>
            <person name="Lam T.T."/>
            <person name="Chang Q.C."/>
            <person name="Ding S.J."/>
            <person name="Wang X.J."/>
            <person name="Zhu J.G."/>
            <person name="Ruan X.D."/>
            <person name="Zhao L."/>
            <person name="Wei J.T."/>
            <person name="Ye R.Z."/>
            <person name="Que T.C."/>
            <person name="Du C.H."/>
            <person name="Zhou Y.H."/>
            <person name="Cheng J.X."/>
            <person name="Dai P.F."/>
            <person name="Guo W.B."/>
            <person name="Han X.H."/>
            <person name="Huang E.J."/>
            <person name="Li L.F."/>
            <person name="Wei W."/>
            <person name="Gao Y.C."/>
            <person name="Liu J.Z."/>
            <person name="Shao H.Z."/>
            <person name="Wang X."/>
            <person name="Wang C.C."/>
            <person name="Yang T.C."/>
            <person name="Huo Q.B."/>
            <person name="Li W."/>
            <person name="Chen H.Y."/>
            <person name="Chen S.E."/>
            <person name="Zhou L.G."/>
            <person name="Ni X.B."/>
            <person name="Tian J.H."/>
            <person name="Sheng Y."/>
            <person name="Liu T."/>
            <person name="Pan Y.S."/>
            <person name="Xia L.Y."/>
            <person name="Li J."/>
            <person name="Zhao F."/>
            <person name="Cao W.C."/>
        </authorList>
    </citation>
    <scope>NUCLEOTIDE SEQUENCE [LARGE SCALE GENOMIC DNA]</scope>
    <source>
        <strain evidence="1">HaeL-2018</strain>
    </source>
</reference>
<dbReference type="OrthoDB" id="6511505at2759"/>
<comment type="caution">
    <text evidence="1">The sequence shown here is derived from an EMBL/GenBank/DDBJ whole genome shotgun (WGS) entry which is preliminary data.</text>
</comment>
<gene>
    <name evidence="1" type="ORF">HPB48_007132</name>
</gene>
<protein>
    <submittedName>
        <fullName evidence="1">Uncharacterized protein</fullName>
    </submittedName>
</protein>
<keyword evidence="2" id="KW-1185">Reference proteome</keyword>